<dbReference type="Gene3D" id="1.10.3290.10">
    <property type="entry name" value="Fido-like domain"/>
    <property type="match status" value="1"/>
</dbReference>
<accession>A0A139PNG4</accession>
<sequence length="83" mass="9381">MTLDNKLGLTDSLELSKMEEKISKTRAKELFEKQLLDDKATGTYATLAVIHGFLFKEIYDFADQIRTVNLAKGNVRFAPVICI</sequence>
<evidence type="ECO:0000313" key="2">
    <source>
        <dbReference type="Proteomes" id="UP000070053"/>
    </source>
</evidence>
<dbReference type="InterPro" id="IPR036597">
    <property type="entry name" value="Fido-like_dom_sf"/>
</dbReference>
<evidence type="ECO:0000313" key="1">
    <source>
        <dbReference type="EMBL" id="KXT91857.1"/>
    </source>
</evidence>
<name>A0A139PNG4_STROR</name>
<dbReference type="SUPFAM" id="SSF140931">
    <property type="entry name" value="Fic-like"/>
    <property type="match status" value="1"/>
</dbReference>
<protein>
    <submittedName>
        <fullName evidence="1">Uncharacterized protein</fullName>
    </submittedName>
</protein>
<comment type="caution">
    <text evidence="1">The sequence shown here is derived from an EMBL/GenBank/DDBJ whole genome shotgun (WGS) entry which is preliminary data.</text>
</comment>
<gene>
    <name evidence="1" type="ORF">SORDD21_00608</name>
</gene>
<dbReference type="EMBL" id="LQZP01000174">
    <property type="protein sequence ID" value="KXT91857.1"/>
    <property type="molecule type" value="Genomic_DNA"/>
</dbReference>
<dbReference type="PATRIC" id="fig|1303.81.peg.759"/>
<dbReference type="AlphaFoldDB" id="A0A139PNG4"/>
<dbReference type="Proteomes" id="UP000070053">
    <property type="component" value="Unassembled WGS sequence"/>
</dbReference>
<organism evidence="1 2">
    <name type="scientific">Streptococcus oralis</name>
    <dbReference type="NCBI Taxonomy" id="1303"/>
    <lineage>
        <taxon>Bacteria</taxon>
        <taxon>Bacillati</taxon>
        <taxon>Bacillota</taxon>
        <taxon>Bacilli</taxon>
        <taxon>Lactobacillales</taxon>
        <taxon>Streptococcaceae</taxon>
        <taxon>Streptococcus</taxon>
    </lineage>
</organism>
<proteinExistence type="predicted"/>
<reference evidence="1 2" key="1">
    <citation type="submission" date="2016-01" db="EMBL/GenBank/DDBJ databases">
        <title>Highly variable Streptococcus oralis are common among viridans streptococci isolated from primates.</title>
        <authorList>
            <person name="Denapaite D."/>
            <person name="Rieger M."/>
            <person name="Koendgen S."/>
            <person name="Brueckner R."/>
            <person name="Ochigava I."/>
            <person name="Kappeler P."/>
            <person name="Maetz-Rensing K."/>
            <person name="Leendertz F."/>
            <person name="Hakenbeck R."/>
        </authorList>
    </citation>
    <scope>NUCLEOTIDE SEQUENCE [LARGE SCALE GENOMIC DNA]</scope>
    <source>
        <strain evidence="1 2">DD21</strain>
    </source>
</reference>